<keyword evidence="9" id="KW-0560">Oxidoreductase</keyword>
<organism evidence="12 13">
    <name type="scientific">Anaerosacchariphilus hominis</name>
    <dbReference type="NCBI Taxonomy" id="2763017"/>
    <lineage>
        <taxon>Bacteria</taxon>
        <taxon>Bacillati</taxon>
        <taxon>Bacillota</taxon>
        <taxon>Clostridia</taxon>
        <taxon>Lachnospirales</taxon>
        <taxon>Lachnospiraceae</taxon>
        <taxon>Anaerosacchariphilus</taxon>
    </lineage>
</organism>
<dbReference type="GO" id="GO:0046872">
    <property type="term" value="F:metal ion binding"/>
    <property type="evidence" value="ECO:0007669"/>
    <property type="project" value="UniProtKB-KW"/>
</dbReference>
<evidence type="ECO:0000256" key="1">
    <source>
        <dbReference type="ARBA" id="ARBA00004496"/>
    </source>
</evidence>
<evidence type="ECO:0000313" key="12">
    <source>
        <dbReference type="EMBL" id="MBC5659703.1"/>
    </source>
</evidence>
<evidence type="ECO:0000256" key="3">
    <source>
        <dbReference type="ARBA" id="ARBA00022490"/>
    </source>
</evidence>
<accession>A0A923LBX6</accession>
<keyword evidence="4 12" id="KW-0762">Sugar transport</keyword>
<keyword evidence="3" id="KW-0963">Cytoplasm</keyword>
<dbReference type="PROSITE" id="PS00559">
    <property type="entry name" value="MOLYBDOPTERIN_EUK"/>
    <property type="match status" value="1"/>
</dbReference>
<reference evidence="12" key="1">
    <citation type="submission" date="2020-08" db="EMBL/GenBank/DDBJ databases">
        <title>Genome public.</title>
        <authorList>
            <person name="Liu C."/>
            <person name="Sun Q."/>
        </authorList>
    </citation>
    <scope>NUCLEOTIDE SEQUENCE</scope>
    <source>
        <strain evidence="12">NSJ-68</strain>
    </source>
</reference>
<dbReference type="SUPFAM" id="SSF53062">
    <property type="entry name" value="PTS system fructose IIA component-like"/>
    <property type="match status" value="1"/>
</dbReference>
<dbReference type="Proteomes" id="UP000649345">
    <property type="component" value="Unassembled WGS sequence"/>
</dbReference>
<keyword evidence="5" id="KW-0808">Transferase</keyword>
<feature type="domain" description="PTS EIIA type-4" evidence="11">
    <location>
        <begin position="1"/>
        <end position="124"/>
    </location>
</feature>
<protein>
    <submittedName>
        <fullName evidence="12">PTS sugar transporter subunit IIA</fullName>
    </submittedName>
</protein>
<evidence type="ECO:0000259" key="11">
    <source>
        <dbReference type="PROSITE" id="PS51096"/>
    </source>
</evidence>
<evidence type="ECO:0000256" key="6">
    <source>
        <dbReference type="ARBA" id="ARBA00022683"/>
    </source>
</evidence>
<dbReference type="InterPro" id="IPR033887">
    <property type="entry name" value="PTS_IIA_man"/>
</dbReference>
<dbReference type="InterPro" id="IPR004701">
    <property type="entry name" value="PTS_EIIA_man-typ"/>
</dbReference>
<dbReference type="GO" id="GO:0005737">
    <property type="term" value="C:cytoplasm"/>
    <property type="evidence" value="ECO:0007669"/>
    <property type="project" value="UniProtKB-SubCell"/>
</dbReference>
<dbReference type="CDD" id="cd00006">
    <property type="entry name" value="PTS_IIA_man"/>
    <property type="match status" value="1"/>
</dbReference>
<dbReference type="InterPro" id="IPR036662">
    <property type="entry name" value="PTS_EIIA_man-typ_sf"/>
</dbReference>
<dbReference type="InterPro" id="IPR022407">
    <property type="entry name" value="OxRdtase_Mopterin_BS"/>
</dbReference>
<proteinExistence type="predicted"/>
<keyword evidence="8" id="KW-0418">Kinase</keyword>
<dbReference type="GO" id="GO:0043546">
    <property type="term" value="F:molybdopterin cofactor binding"/>
    <property type="evidence" value="ECO:0007669"/>
    <property type="project" value="InterPro"/>
</dbReference>
<name>A0A923LBX6_9FIRM</name>
<keyword evidence="6" id="KW-0598">Phosphotransferase system</keyword>
<evidence type="ECO:0000256" key="4">
    <source>
        <dbReference type="ARBA" id="ARBA00022597"/>
    </source>
</evidence>
<comment type="caution">
    <text evidence="12">The sequence shown here is derived from an EMBL/GenBank/DDBJ whole genome shotgun (WGS) entry which is preliminary data.</text>
</comment>
<evidence type="ECO:0000256" key="5">
    <source>
        <dbReference type="ARBA" id="ARBA00022679"/>
    </source>
</evidence>
<evidence type="ECO:0000256" key="2">
    <source>
        <dbReference type="ARBA" id="ARBA00022448"/>
    </source>
</evidence>
<evidence type="ECO:0000256" key="9">
    <source>
        <dbReference type="ARBA" id="ARBA00023002"/>
    </source>
</evidence>
<dbReference type="PROSITE" id="PS51096">
    <property type="entry name" value="PTS_EIIA_TYPE_4"/>
    <property type="match status" value="1"/>
</dbReference>
<keyword evidence="10" id="KW-0408">Iron</keyword>
<dbReference type="AlphaFoldDB" id="A0A923LBX6"/>
<dbReference type="EMBL" id="JACOOR010000004">
    <property type="protein sequence ID" value="MBC5659703.1"/>
    <property type="molecule type" value="Genomic_DNA"/>
</dbReference>
<evidence type="ECO:0000256" key="10">
    <source>
        <dbReference type="ARBA" id="ARBA00023004"/>
    </source>
</evidence>
<dbReference type="PANTHER" id="PTHR33799">
    <property type="entry name" value="PTS PERMEASE-RELATED-RELATED"/>
    <property type="match status" value="1"/>
</dbReference>
<dbReference type="InterPro" id="IPR051471">
    <property type="entry name" value="Bacterial_PTS_sugar_comp"/>
</dbReference>
<keyword evidence="2" id="KW-0813">Transport</keyword>
<dbReference type="GO" id="GO:0009401">
    <property type="term" value="P:phosphoenolpyruvate-dependent sugar phosphotransferase system"/>
    <property type="evidence" value="ECO:0007669"/>
    <property type="project" value="UniProtKB-KW"/>
</dbReference>
<dbReference type="RefSeq" id="WP_186872014.1">
    <property type="nucleotide sequence ID" value="NZ_JACOOR010000004.1"/>
</dbReference>
<evidence type="ECO:0000256" key="8">
    <source>
        <dbReference type="ARBA" id="ARBA00022777"/>
    </source>
</evidence>
<dbReference type="Gene3D" id="3.40.50.510">
    <property type="entry name" value="Phosphotransferase system, mannose-type IIA component"/>
    <property type="match status" value="1"/>
</dbReference>
<dbReference type="PANTHER" id="PTHR33799:SF1">
    <property type="entry name" value="PTS SYSTEM MANNOSE-SPECIFIC EIIAB COMPONENT-RELATED"/>
    <property type="match status" value="1"/>
</dbReference>
<gene>
    <name evidence="12" type="ORF">H8S44_07965</name>
</gene>
<keyword evidence="13" id="KW-1185">Reference proteome</keyword>
<dbReference type="GO" id="GO:0016491">
    <property type="term" value="F:oxidoreductase activity"/>
    <property type="evidence" value="ECO:0007669"/>
    <property type="project" value="UniProtKB-KW"/>
</dbReference>
<sequence length="130" mass="14334">MVGVLVATHGRLAEEFLNSAAMLVGEKEQMSSVCVLPGQSPEEFLELAEKKVEELDTGDGVLALVDIAGGTPNNTMFRLSMTHKIRILTGVNLPMVMYCVMERSDEMTMEELIEALLENGRNEISEFGKR</sequence>
<evidence type="ECO:0000313" key="13">
    <source>
        <dbReference type="Proteomes" id="UP000649345"/>
    </source>
</evidence>
<comment type="subcellular location">
    <subcellularLocation>
        <location evidence="1">Cytoplasm</location>
    </subcellularLocation>
</comment>
<keyword evidence="7" id="KW-0479">Metal-binding</keyword>
<dbReference type="GO" id="GO:0016301">
    <property type="term" value="F:kinase activity"/>
    <property type="evidence" value="ECO:0007669"/>
    <property type="project" value="UniProtKB-KW"/>
</dbReference>
<evidence type="ECO:0000256" key="7">
    <source>
        <dbReference type="ARBA" id="ARBA00022723"/>
    </source>
</evidence>
<dbReference type="GO" id="GO:0016020">
    <property type="term" value="C:membrane"/>
    <property type="evidence" value="ECO:0007669"/>
    <property type="project" value="InterPro"/>
</dbReference>
<dbReference type="Pfam" id="PF03610">
    <property type="entry name" value="EIIA-man"/>
    <property type="match status" value="1"/>
</dbReference>